<name>A0A8A1MB75_AJECA</name>
<feature type="region of interest" description="Disordered" evidence="1">
    <location>
        <begin position="1"/>
        <end position="64"/>
    </location>
</feature>
<dbReference type="VEuPathDB" id="FungiDB:I7I51_00246"/>
<organism evidence="3 4">
    <name type="scientific">Ajellomyces capsulatus</name>
    <name type="common">Darling's disease fungus</name>
    <name type="synonym">Histoplasma capsulatum</name>
    <dbReference type="NCBI Taxonomy" id="5037"/>
    <lineage>
        <taxon>Eukaryota</taxon>
        <taxon>Fungi</taxon>
        <taxon>Dikarya</taxon>
        <taxon>Ascomycota</taxon>
        <taxon>Pezizomycotina</taxon>
        <taxon>Eurotiomycetes</taxon>
        <taxon>Eurotiomycetidae</taxon>
        <taxon>Onygenales</taxon>
        <taxon>Ajellomycetaceae</taxon>
        <taxon>Histoplasma</taxon>
    </lineage>
</organism>
<dbReference type="Proteomes" id="UP000663671">
    <property type="component" value="Chromosome 1"/>
</dbReference>
<dbReference type="AlphaFoldDB" id="A0A8A1MB75"/>
<dbReference type="Pfam" id="PF24483">
    <property type="entry name" value="DUF7582"/>
    <property type="match status" value="1"/>
</dbReference>
<dbReference type="InterPro" id="IPR056004">
    <property type="entry name" value="DUF7582"/>
</dbReference>
<evidence type="ECO:0000313" key="3">
    <source>
        <dbReference type="EMBL" id="QSS63189.1"/>
    </source>
</evidence>
<accession>A0A8A1MB75</accession>
<feature type="compositionally biased region" description="Polar residues" evidence="1">
    <location>
        <begin position="1"/>
        <end position="16"/>
    </location>
</feature>
<proteinExistence type="predicted"/>
<evidence type="ECO:0000313" key="4">
    <source>
        <dbReference type="Proteomes" id="UP000663671"/>
    </source>
</evidence>
<evidence type="ECO:0000259" key="2">
    <source>
        <dbReference type="Pfam" id="PF24483"/>
    </source>
</evidence>
<feature type="domain" description="DUF7582" evidence="2">
    <location>
        <begin position="69"/>
        <end position="254"/>
    </location>
</feature>
<reference evidence="3" key="1">
    <citation type="submission" date="2021-01" db="EMBL/GenBank/DDBJ databases">
        <title>Chromosome-level genome assembly of a human fungal pathogen reveals clustering of transcriptionally co-regulated genes.</title>
        <authorList>
            <person name="Voorhies M."/>
            <person name="Cohen S."/>
            <person name="Shea T.P."/>
            <person name="Petrus S."/>
            <person name="Munoz J.F."/>
            <person name="Poplawski S."/>
            <person name="Goldman W.E."/>
            <person name="Michael T."/>
            <person name="Cuomo C.A."/>
            <person name="Sil A."/>
            <person name="Beyhan S."/>
        </authorList>
    </citation>
    <scope>NUCLEOTIDE SEQUENCE</scope>
    <source>
        <strain evidence="3">WU24</strain>
    </source>
</reference>
<protein>
    <recommendedName>
        <fullName evidence="2">DUF7582 domain-containing protein</fullName>
    </recommendedName>
</protein>
<evidence type="ECO:0000256" key="1">
    <source>
        <dbReference type="SAM" id="MobiDB-lite"/>
    </source>
</evidence>
<dbReference type="OrthoDB" id="4182598at2759"/>
<dbReference type="EMBL" id="CP069114">
    <property type="protein sequence ID" value="QSS63189.1"/>
    <property type="molecule type" value="Genomic_DNA"/>
</dbReference>
<gene>
    <name evidence="3" type="ORF">I7I51_00246</name>
</gene>
<sequence>MGSTFSSSVNPQTSQSCPPPDTERETLPPYTSARPPPYSLLPPSRRSISRRHTSAATNTRGPPRLSKRKLLDAFRIIADYLSQRNVNITIIASTDVVDIVHLDIFDTTDEVTFFNYRLASDAAVVLSNAVHEALKQLRLQDTSFLLDPCFSQEMGRRLTDKAIHQNAIIYRHGGLTVMAPPWSYIFCRQVEFITQEHTRVTQDLDDALEYLKEYLWLKHIKTVPYSKIRQWFRYFDSHLSRHILEDVNKRYRSTIGRNAIDFRR</sequence>